<dbReference type="InterPro" id="IPR000719">
    <property type="entry name" value="Prot_kinase_dom"/>
</dbReference>
<sequence>MGIDEDQAAWEKNLKFRTQRVDGEDDHRLDFFFLINDKSFIVTVCATPDSSDSITQLVSRYNQAFNEDDDDEEIQKAQGEIEDIICDAGWRKFACLAPAIEKDNSPPIFLYSVLNPETFYFRLVTDGENADLIQEHPAESPHGPAYLHINITSDLPRYVAREIQFKKKFMGLGYNAHVFVNGQDMCCKIAKPGYAKAVQREYECLKKIADSEYARSISAPALLGFVVDGGDDEIIGILEEHIPHATNVGRCEGGIEAVASGRRAKWAQQIKRSIEMLHKIGIVWGDGKPENVLVNHETDNCCLIDFGGSWTEGWVDAELRETKEGDEQALKRILEFLAV</sequence>
<reference evidence="2 3" key="1">
    <citation type="submission" date="2018-05" db="EMBL/GenBank/DDBJ databases">
        <title>Genome sequencing and assembly of the regulated plant pathogen Lachnellula willkommii and related sister species for the development of diagnostic species identification markers.</title>
        <authorList>
            <person name="Giroux E."/>
            <person name="Bilodeau G."/>
        </authorList>
    </citation>
    <scope>NUCLEOTIDE SEQUENCE [LARGE SCALE GENOMIC DNA]</scope>
    <source>
        <strain evidence="2 3">CBS 197.66</strain>
    </source>
</reference>
<dbReference type="GO" id="GO:0004672">
    <property type="term" value="F:protein kinase activity"/>
    <property type="evidence" value="ECO:0007669"/>
    <property type="project" value="InterPro"/>
</dbReference>
<dbReference type="EMBL" id="QGMJ01000206">
    <property type="protein sequence ID" value="TVY39873.1"/>
    <property type="molecule type" value="Genomic_DNA"/>
</dbReference>
<evidence type="ECO:0000313" key="2">
    <source>
        <dbReference type="EMBL" id="TVY39873.1"/>
    </source>
</evidence>
<gene>
    <name evidence="2" type="ORF">LSUB1_G005032</name>
</gene>
<comment type="caution">
    <text evidence="2">The sequence shown here is derived from an EMBL/GenBank/DDBJ whole genome shotgun (WGS) entry which is preliminary data.</text>
</comment>
<dbReference type="InterPro" id="IPR011009">
    <property type="entry name" value="Kinase-like_dom_sf"/>
</dbReference>
<dbReference type="GO" id="GO:0005524">
    <property type="term" value="F:ATP binding"/>
    <property type="evidence" value="ECO:0007669"/>
    <property type="project" value="InterPro"/>
</dbReference>
<dbReference type="OrthoDB" id="4062651at2759"/>
<accession>A0A8H8RSR1</accession>
<organism evidence="2 3">
    <name type="scientific">Lachnellula subtilissima</name>
    <dbReference type="NCBI Taxonomy" id="602034"/>
    <lineage>
        <taxon>Eukaryota</taxon>
        <taxon>Fungi</taxon>
        <taxon>Dikarya</taxon>
        <taxon>Ascomycota</taxon>
        <taxon>Pezizomycotina</taxon>
        <taxon>Leotiomycetes</taxon>
        <taxon>Helotiales</taxon>
        <taxon>Lachnaceae</taxon>
        <taxon>Lachnellula</taxon>
    </lineage>
</organism>
<dbReference type="Gene3D" id="1.10.510.10">
    <property type="entry name" value="Transferase(Phosphotransferase) domain 1"/>
    <property type="match status" value="1"/>
</dbReference>
<dbReference type="Gene3D" id="3.30.200.20">
    <property type="entry name" value="Phosphorylase Kinase, domain 1"/>
    <property type="match status" value="1"/>
</dbReference>
<name>A0A8H8RSR1_9HELO</name>
<dbReference type="Proteomes" id="UP000462212">
    <property type="component" value="Unassembled WGS sequence"/>
</dbReference>
<keyword evidence="3" id="KW-1185">Reference proteome</keyword>
<feature type="domain" description="Protein kinase" evidence="1">
    <location>
        <begin position="164"/>
        <end position="339"/>
    </location>
</feature>
<dbReference type="SUPFAM" id="SSF56112">
    <property type="entry name" value="Protein kinase-like (PK-like)"/>
    <property type="match status" value="1"/>
</dbReference>
<protein>
    <recommendedName>
        <fullName evidence="1">Protein kinase domain-containing protein</fullName>
    </recommendedName>
</protein>
<dbReference type="AlphaFoldDB" id="A0A8H8RSR1"/>
<evidence type="ECO:0000259" key="1">
    <source>
        <dbReference type="PROSITE" id="PS50011"/>
    </source>
</evidence>
<evidence type="ECO:0000313" key="3">
    <source>
        <dbReference type="Proteomes" id="UP000462212"/>
    </source>
</evidence>
<proteinExistence type="predicted"/>
<dbReference type="PROSITE" id="PS50011">
    <property type="entry name" value="PROTEIN_KINASE_DOM"/>
    <property type="match status" value="1"/>
</dbReference>